<dbReference type="AlphaFoldDB" id="A0A2H0YWM4"/>
<feature type="transmembrane region" description="Helical" evidence="1">
    <location>
        <begin position="12"/>
        <end position="44"/>
    </location>
</feature>
<keyword evidence="1" id="KW-0812">Transmembrane</keyword>
<reference evidence="2 3" key="1">
    <citation type="submission" date="2017-09" db="EMBL/GenBank/DDBJ databases">
        <title>Depth-based differentiation of microbial function through sediment-hosted aquifers and enrichment of novel symbionts in the deep terrestrial subsurface.</title>
        <authorList>
            <person name="Probst A.J."/>
            <person name="Ladd B."/>
            <person name="Jarett J.K."/>
            <person name="Geller-Mcgrath D.E."/>
            <person name="Sieber C.M."/>
            <person name="Emerson J.B."/>
            <person name="Anantharaman K."/>
            <person name="Thomas B.C."/>
            <person name="Malmstrom R."/>
            <person name="Stieglmeier M."/>
            <person name="Klingl A."/>
            <person name="Woyke T."/>
            <person name="Ryan C.M."/>
            <person name="Banfield J.F."/>
        </authorList>
    </citation>
    <scope>NUCLEOTIDE SEQUENCE [LARGE SCALE GENOMIC DNA]</scope>
    <source>
        <strain evidence="2">CG08_land_8_20_14_0_20_40_16</strain>
    </source>
</reference>
<organism evidence="2 3">
    <name type="scientific">Candidatus Kerfeldbacteria bacterium CG08_land_8_20_14_0_20_40_16</name>
    <dbReference type="NCBI Taxonomy" id="2014244"/>
    <lineage>
        <taxon>Bacteria</taxon>
        <taxon>Candidatus Kerfeldiibacteriota</taxon>
    </lineage>
</organism>
<dbReference type="Proteomes" id="UP000231542">
    <property type="component" value="Unassembled WGS sequence"/>
</dbReference>
<evidence type="ECO:0000313" key="2">
    <source>
        <dbReference type="EMBL" id="PIS42898.1"/>
    </source>
</evidence>
<feature type="transmembrane region" description="Helical" evidence="1">
    <location>
        <begin position="87"/>
        <end position="116"/>
    </location>
</feature>
<comment type="caution">
    <text evidence="2">The sequence shown here is derived from an EMBL/GenBank/DDBJ whole genome shotgun (WGS) entry which is preliminary data.</text>
</comment>
<feature type="transmembrane region" description="Helical" evidence="1">
    <location>
        <begin position="136"/>
        <end position="159"/>
    </location>
</feature>
<keyword evidence="1" id="KW-1133">Transmembrane helix</keyword>
<gene>
    <name evidence="2" type="ORF">COT24_01300</name>
</gene>
<name>A0A2H0YWM4_9BACT</name>
<dbReference type="EMBL" id="PEXU01000014">
    <property type="protein sequence ID" value="PIS42898.1"/>
    <property type="molecule type" value="Genomic_DNA"/>
</dbReference>
<evidence type="ECO:0000313" key="3">
    <source>
        <dbReference type="Proteomes" id="UP000231542"/>
    </source>
</evidence>
<accession>A0A2H0YWM4</accession>
<protein>
    <submittedName>
        <fullName evidence="2">DUF456 domain-containing protein</fullName>
    </submittedName>
</protein>
<proteinExistence type="predicted"/>
<feature type="transmembrane region" description="Helical" evidence="1">
    <location>
        <begin position="50"/>
        <end position="75"/>
    </location>
</feature>
<evidence type="ECO:0000256" key="1">
    <source>
        <dbReference type="SAM" id="Phobius"/>
    </source>
</evidence>
<dbReference type="PANTHER" id="PTHR39165:SF1">
    <property type="entry name" value="DUF456 DOMAIN-CONTAINING PROTEIN"/>
    <property type="match status" value="1"/>
</dbReference>
<dbReference type="PANTHER" id="PTHR39165">
    <property type="entry name" value="IG HYPOTHETICAL 17883"/>
    <property type="match status" value="1"/>
</dbReference>
<sequence>MDWKYIILTGTTIIFFTVGLMGIALPFLPGIPLIWLGIVIYGAFTSFARLSFLIIVVFTVLMLFTVIVDYLANLYGAKKFGAGKLGIFFAIIGMMTGVVAAGLVGLIIGPLIGAIIGELLSGKSHRQALRAGLGTIVGFLGGTIIKFIIGLVMIGIFIWQVF</sequence>
<dbReference type="Pfam" id="PF04306">
    <property type="entry name" value="DUF456"/>
    <property type="match status" value="1"/>
</dbReference>
<dbReference type="InterPro" id="IPR007403">
    <property type="entry name" value="DUF456"/>
</dbReference>
<keyword evidence="1" id="KW-0472">Membrane</keyword>